<comment type="caution">
    <text evidence="1">The sequence shown here is derived from an EMBL/GenBank/DDBJ whole genome shotgun (WGS) entry which is preliminary data.</text>
</comment>
<evidence type="ECO:0000313" key="2">
    <source>
        <dbReference type="Proteomes" id="UP001143480"/>
    </source>
</evidence>
<dbReference type="EMBL" id="BSFP01000011">
    <property type="protein sequence ID" value="GLL00887.1"/>
    <property type="molecule type" value="Genomic_DNA"/>
</dbReference>
<name>A0A9W6KF25_9ACTN</name>
<dbReference type="InterPro" id="IPR034660">
    <property type="entry name" value="DinB/YfiT-like"/>
</dbReference>
<dbReference type="SUPFAM" id="SSF109854">
    <property type="entry name" value="DinB/YfiT-like putative metalloenzymes"/>
    <property type="match status" value="1"/>
</dbReference>
<sequence length="143" mass="14886">MSEELRKAYAALLGATPRPAPPPGEWSTQQILAHVSLLTAATITLVASAASGAIGTYDNRLAQDPWTLDRVARLAGDGLRERIRAQGEALCLLAGQLSEEELALAVPSLLLSNGECVVDAPLTVRDILAGLAAAELPGHTAQL</sequence>
<reference evidence="1" key="2">
    <citation type="submission" date="2023-01" db="EMBL/GenBank/DDBJ databases">
        <authorList>
            <person name="Sun Q."/>
            <person name="Evtushenko L."/>
        </authorList>
    </citation>
    <scope>NUCLEOTIDE SEQUENCE</scope>
    <source>
        <strain evidence="1">VKM Ac-1321</strain>
    </source>
</reference>
<proteinExistence type="predicted"/>
<keyword evidence="2" id="KW-1185">Reference proteome</keyword>
<organism evidence="1 2">
    <name type="scientific">Dactylosporangium matsuzakiense</name>
    <dbReference type="NCBI Taxonomy" id="53360"/>
    <lineage>
        <taxon>Bacteria</taxon>
        <taxon>Bacillati</taxon>
        <taxon>Actinomycetota</taxon>
        <taxon>Actinomycetes</taxon>
        <taxon>Micromonosporales</taxon>
        <taxon>Micromonosporaceae</taxon>
        <taxon>Dactylosporangium</taxon>
    </lineage>
</organism>
<dbReference type="Proteomes" id="UP001143480">
    <property type="component" value="Unassembled WGS sequence"/>
</dbReference>
<dbReference type="Gene3D" id="1.20.120.450">
    <property type="entry name" value="dinb family like domain"/>
    <property type="match status" value="1"/>
</dbReference>
<dbReference type="AlphaFoldDB" id="A0A9W6KF25"/>
<dbReference type="RefSeq" id="WP_261965583.1">
    <property type="nucleotide sequence ID" value="NZ_BAAAXA010000001.1"/>
</dbReference>
<reference evidence="1" key="1">
    <citation type="journal article" date="2014" name="Int. J. Syst. Evol. Microbiol.">
        <title>Complete genome sequence of Corynebacterium casei LMG S-19264T (=DSM 44701T), isolated from a smear-ripened cheese.</title>
        <authorList>
            <consortium name="US DOE Joint Genome Institute (JGI-PGF)"/>
            <person name="Walter F."/>
            <person name="Albersmeier A."/>
            <person name="Kalinowski J."/>
            <person name="Ruckert C."/>
        </authorList>
    </citation>
    <scope>NUCLEOTIDE SEQUENCE</scope>
    <source>
        <strain evidence="1">VKM Ac-1321</strain>
    </source>
</reference>
<gene>
    <name evidence="1" type="ORF">GCM10017581_026280</name>
</gene>
<protein>
    <recommendedName>
        <fullName evidence="3">DinB family protein</fullName>
    </recommendedName>
</protein>
<evidence type="ECO:0000313" key="1">
    <source>
        <dbReference type="EMBL" id="GLL00887.1"/>
    </source>
</evidence>
<evidence type="ECO:0008006" key="3">
    <source>
        <dbReference type="Google" id="ProtNLM"/>
    </source>
</evidence>
<accession>A0A9W6KF25</accession>